<proteinExistence type="predicted"/>
<reference evidence="1" key="1">
    <citation type="submission" date="2023-04" db="EMBL/GenBank/DDBJ databases">
        <title>Ambrosiozyma monospora NBRC 10751.</title>
        <authorList>
            <person name="Ichikawa N."/>
            <person name="Sato H."/>
            <person name="Tonouchi N."/>
        </authorList>
    </citation>
    <scope>NUCLEOTIDE SEQUENCE</scope>
    <source>
        <strain evidence="1">NBRC 10751</strain>
    </source>
</reference>
<gene>
    <name evidence="1" type="ORF">Amon02_000385700</name>
</gene>
<organism evidence="1 2">
    <name type="scientific">Ambrosiozyma monospora</name>
    <name type="common">Yeast</name>
    <name type="synonym">Endomycopsis monosporus</name>
    <dbReference type="NCBI Taxonomy" id="43982"/>
    <lineage>
        <taxon>Eukaryota</taxon>
        <taxon>Fungi</taxon>
        <taxon>Dikarya</taxon>
        <taxon>Ascomycota</taxon>
        <taxon>Saccharomycotina</taxon>
        <taxon>Pichiomycetes</taxon>
        <taxon>Pichiales</taxon>
        <taxon>Pichiaceae</taxon>
        <taxon>Ambrosiozyma</taxon>
    </lineage>
</organism>
<comment type="caution">
    <text evidence="1">The sequence shown here is derived from an EMBL/GenBank/DDBJ whole genome shotgun (WGS) entry which is preliminary data.</text>
</comment>
<evidence type="ECO:0000313" key="2">
    <source>
        <dbReference type="Proteomes" id="UP001165064"/>
    </source>
</evidence>
<sequence>MNTGLFFLLIIHFTSAVIYTAKKWISGPMNHVPLASKDIQLDEIQMQDMDDGTNSPSTLFEEDGIDHNVSQDSFDLELASRDDTPLHSTSISSSSKHKNSMAQFSKSKRDSIMNKLFDHPFISKSVSGFGSLATLIFNILNYGLFIYFLVQLPTGVACWNLLGQGNKVFNLLAHFIKGGVFFSLGILTIARYCGGFTKLGGAWNYSYITKQEKGLSVLYRIQPKETMVTFEMIESSLILFYGSTNIFLEHLASEDGVWTPKDLQHLSIAFMYIGAGLCGVITELKLAPWRKDKFYDQVGESTIDRQALANVSPGFSPNPFPVFTIFWTGLLMSQHAQASMLATKVHVQWGNLLTYGSLFRVITFFQMMYFPLKDKSSLFRPSKPLTELVVGFCLLCGGLVFMESTDQSIAAMEYRGLTAMFTINVSVGVIALVMAWIMVVFAFKDWLKKKMYG</sequence>
<dbReference type="EMBL" id="BSXS01002522">
    <property type="protein sequence ID" value="GME79276.1"/>
    <property type="molecule type" value="Genomic_DNA"/>
</dbReference>
<keyword evidence="2" id="KW-1185">Reference proteome</keyword>
<accession>A0ACB5T1T5</accession>
<dbReference type="Proteomes" id="UP001165064">
    <property type="component" value="Unassembled WGS sequence"/>
</dbReference>
<evidence type="ECO:0000313" key="1">
    <source>
        <dbReference type="EMBL" id="GME79276.1"/>
    </source>
</evidence>
<name>A0ACB5T1T5_AMBMO</name>
<protein>
    <submittedName>
        <fullName evidence="1">Unnamed protein product</fullName>
    </submittedName>
</protein>